<dbReference type="VEuPathDB" id="FungiDB:HZS61_010260"/>
<dbReference type="VEuPathDB" id="FungiDB:FOXG_02371"/>
<accession>A0A420NYM6</accession>
<dbReference type="VEuPathDB" id="FungiDB:FOMG_04639"/>
<dbReference type="AlphaFoldDB" id="A0A420NYM6"/>
<evidence type="ECO:0000313" key="1">
    <source>
        <dbReference type="EMBL" id="RKK85336.1"/>
    </source>
</evidence>
<dbReference type="VEuPathDB" id="FungiDB:FOC1_g10009444"/>
<sequence>MICSYLDEAVSPPRRNTLLLRLTILPVIICKAVRYVYPECGHPVDPDPKAWVLEKCIPAVSFNRDCWLPRDLPENFIEEKPWPNDNLAEPCHMPHQPAYSDATFEVMNAEMQDRHDSPSSATLSVQSKDYTRISSLTIDEIDSIQGEEFDFFAPVEVIFDFDEPVILADKSVLRDLEPLYLDPADNYHMDEIKLLENDEVEDAELTAYEASCAYTEEEIAFFTKMIEETNEELAIASAEDNIDWARVAAVDTSAPLDYDSYFEESEDEDMDVKNWPWFKS</sequence>
<protein>
    <submittedName>
        <fullName evidence="1">Uncharacterized protein</fullName>
    </submittedName>
</protein>
<dbReference type="EMBL" id="MRCX01000007">
    <property type="protein sequence ID" value="RKK85336.1"/>
    <property type="molecule type" value="Genomic_DNA"/>
</dbReference>
<name>A0A420NYM6_FUSOX</name>
<proteinExistence type="predicted"/>
<dbReference type="VEuPathDB" id="FungiDB:FOC4_g10010738"/>
<organism evidence="1 2">
    <name type="scientific">Fusarium oxysporum</name>
    <name type="common">Fusarium vascular wilt</name>
    <dbReference type="NCBI Taxonomy" id="5507"/>
    <lineage>
        <taxon>Eukaryota</taxon>
        <taxon>Fungi</taxon>
        <taxon>Dikarya</taxon>
        <taxon>Ascomycota</taxon>
        <taxon>Pezizomycotina</taxon>
        <taxon>Sordariomycetes</taxon>
        <taxon>Hypocreomycetidae</taxon>
        <taxon>Hypocreales</taxon>
        <taxon>Nectriaceae</taxon>
        <taxon>Fusarium</taxon>
        <taxon>Fusarium oxysporum species complex</taxon>
    </lineage>
</organism>
<evidence type="ECO:0000313" key="2">
    <source>
        <dbReference type="Proteomes" id="UP000285084"/>
    </source>
</evidence>
<dbReference type="VEuPathDB" id="FungiDB:FOIG_05402"/>
<gene>
    <name evidence="1" type="ORF">BFJ69_g1480</name>
</gene>
<reference evidence="1 2" key="1">
    <citation type="journal article" date="2018" name="Sci. Rep.">
        <title>Characterisation of pathogen-specific regions and novel effector candidates in Fusarium oxysporum f. sp. cepae.</title>
        <authorList>
            <person name="Armitage A.D."/>
            <person name="Taylor A."/>
            <person name="Sobczyk M.K."/>
            <person name="Baxter L."/>
            <person name="Greenfield B.P."/>
            <person name="Bates H.J."/>
            <person name="Wilson F."/>
            <person name="Jackson A.C."/>
            <person name="Ott S."/>
            <person name="Harrison R.J."/>
            <person name="Clarkson J.P."/>
        </authorList>
    </citation>
    <scope>NUCLEOTIDE SEQUENCE [LARGE SCALE GENOMIC DNA]</scope>
    <source>
        <strain evidence="1 2">Fo_A13</strain>
    </source>
</reference>
<dbReference type="Proteomes" id="UP000285084">
    <property type="component" value="Unassembled WGS sequence"/>
</dbReference>
<comment type="caution">
    <text evidence="1">The sequence shown here is derived from an EMBL/GenBank/DDBJ whole genome shotgun (WGS) entry which is preliminary data.</text>
</comment>
<dbReference type="VEuPathDB" id="FungiDB:FOZG_04815"/>